<gene>
    <name evidence="2" type="ORF">AAF454_07945</name>
</gene>
<evidence type="ECO:0000313" key="3">
    <source>
        <dbReference type="Proteomes" id="UP001398420"/>
    </source>
</evidence>
<protein>
    <submittedName>
        <fullName evidence="2">Uncharacterized protein</fullName>
    </submittedName>
</protein>
<reference evidence="2 3" key="1">
    <citation type="submission" date="2024-04" db="EMBL/GenBank/DDBJ databases">
        <authorList>
            <person name="Wu Y.S."/>
            <person name="Zhang L."/>
        </authorList>
    </citation>
    <scope>NUCLEOTIDE SEQUENCE [LARGE SCALE GENOMIC DNA]</scope>
    <source>
        <strain evidence="2 3">KG-01</strain>
    </source>
</reference>
<name>A0ABU9LKW5_9BACL</name>
<dbReference type="RefSeq" id="WP_087679989.1">
    <property type="nucleotide sequence ID" value="NZ_JBCEWA010000005.1"/>
</dbReference>
<comment type="caution">
    <text evidence="2">The sequence shown here is derived from an EMBL/GenBank/DDBJ whole genome shotgun (WGS) entry which is preliminary data.</text>
</comment>
<feature type="compositionally biased region" description="Basic and acidic residues" evidence="1">
    <location>
        <begin position="88"/>
        <end position="104"/>
    </location>
</feature>
<sequence length="269" mass="30715">MLNEDIQSIKNNLYCAESGCDCKIEYVPPGIKNAHFKKWRGDNHQHSENCIYYNDNTTGRRPIHVDGEGNVTLNPSRIRQIPREMFERYNETPEDRQARLDASRTTRPSNPRPRTDTSLNTRVVLDARVTTDPNAEVVEEVRRNSRLKRRYSINDISQNDLHTTLIVMGPLTNIELHFENSTERSAILTITDQNGTNEFEIHLDPVFFENSVFGTDRVITTLNTSLQSGSEYILGAIGEIVMRNDKLSMAVFNVNELSLDGRGLFSSLR</sequence>
<dbReference type="EMBL" id="JBCEWA010000005">
    <property type="protein sequence ID" value="MEL5988336.1"/>
    <property type="molecule type" value="Genomic_DNA"/>
</dbReference>
<proteinExistence type="predicted"/>
<dbReference type="Proteomes" id="UP001398420">
    <property type="component" value="Unassembled WGS sequence"/>
</dbReference>
<accession>A0ABU9LKW5</accession>
<keyword evidence="3" id="KW-1185">Reference proteome</keyword>
<feature type="region of interest" description="Disordered" evidence="1">
    <location>
        <begin position="88"/>
        <end position="117"/>
    </location>
</feature>
<evidence type="ECO:0000256" key="1">
    <source>
        <dbReference type="SAM" id="MobiDB-lite"/>
    </source>
</evidence>
<evidence type="ECO:0000313" key="2">
    <source>
        <dbReference type="EMBL" id="MEL5988336.1"/>
    </source>
</evidence>
<organism evidence="2 3">
    <name type="scientific">Kurthia gibsonii</name>
    <dbReference type="NCBI Taxonomy" id="33946"/>
    <lineage>
        <taxon>Bacteria</taxon>
        <taxon>Bacillati</taxon>
        <taxon>Bacillota</taxon>
        <taxon>Bacilli</taxon>
        <taxon>Bacillales</taxon>
        <taxon>Caryophanaceae</taxon>
        <taxon>Kurthia</taxon>
    </lineage>
</organism>